<dbReference type="EMBL" id="SRMA01027345">
    <property type="protein sequence ID" value="TRY54396.1"/>
    <property type="molecule type" value="Genomic_DNA"/>
</dbReference>
<dbReference type="OrthoDB" id="8955392at2759"/>
<gene>
    <name evidence="2" type="ORF">DNTS_023679</name>
</gene>
<dbReference type="STRING" id="623744.A0A553MMI6"/>
<organism evidence="2 3">
    <name type="scientific">Danionella cerebrum</name>
    <dbReference type="NCBI Taxonomy" id="2873325"/>
    <lineage>
        <taxon>Eukaryota</taxon>
        <taxon>Metazoa</taxon>
        <taxon>Chordata</taxon>
        <taxon>Craniata</taxon>
        <taxon>Vertebrata</taxon>
        <taxon>Euteleostomi</taxon>
        <taxon>Actinopterygii</taxon>
        <taxon>Neopterygii</taxon>
        <taxon>Teleostei</taxon>
        <taxon>Ostariophysi</taxon>
        <taxon>Cypriniformes</taxon>
        <taxon>Danionidae</taxon>
        <taxon>Danioninae</taxon>
        <taxon>Danionella</taxon>
    </lineage>
</organism>
<sequence length="372" mass="40094">MPSKRKKNKRRMRRVQAQRMALEDPYNSPGKGTPGVCAVSAPVAVRVPNSKASECAVAVKVPLLVVAPVEIVVAEPVVLENPDAEAIKLVWDTMGLILSWLRGPREPVDLLDVSVETQVTSSADPVTLPPESETQYEDTASVATETHVEAPAVETSEMKSELPAENPVLDVPVPEVVEKLETTATVETVTEAPDAVLEVDVHVVEAVEEPVVEPEAINIEPEPTEVHNYTEVTECLQTQQDVHSEPEPEEFPEEAAVSTEALVEPELEEPEKPIAPEEPMGFQMLKPLVESTSDPITEETLETESIVVAGTMVAEEQVAEIRDAPELLPEASSVPEPLPVAKEIIQDLAVSSSRNVDGINGCLGVTEVATES</sequence>
<accession>A0A553MMI6</accession>
<feature type="region of interest" description="Disordered" evidence="1">
    <location>
        <begin position="119"/>
        <end position="141"/>
    </location>
</feature>
<name>A0A553MMI6_9TELE</name>
<proteinExistence type="predicted"/>
<evidence type="ECO:0000256" key="1">
    <source>
        <dbReference type="SAM" id="MobiDB-lite"/>
    </source>
</evidence>
<evidence type="ECO:0000313" key="2">
    <source>
        <dbReference type="EMBL" id="TRY54396.1"/>
    </source>
</evidence>
<dbReference type="AlphaFoldDB" id="A0A553MMI6"/>
<feature type="region of interest" description="Disordered" evidence="1">
    <location>
        <begin position="151"/>
        <end position="170"/>
    </location>
</feature>
<comment type="caution">
    <text evidence="2">The sequence shown here is derived from an EMBL/GenBank/DDBJ whole genome shotgun (WGS) entry which is preliminary data.</text>
</comment>
<reference evidence="2 3" key="1">
    <citation type="journal article" date="2019" name="Sci. Data">
        <title>Hybrid genome assembly and annotation of Danionella translucida.</title>
        <authorList>
            <person name="Kadobianskyi M."/>
            <person name="Schulze L."/>
            <person name="Schuelke M."/>
            <person name="Judkewitz B."/>
        </authorList>
    </citation>
    <scope>NUCLEOTIDE SEQUENCE [LARGE SCALE GENOMIC DNA]</scope>
    <source>
        <strain evidence="2 3">Bolton</strain>
    </source>
</reference>
<keyword evidence="3" id="KW-1185">Reference proteome</keyword>
<evidence type="ECO:0000313" key="3">
    <source>
        <dbReference type="Proteomes" id="UP000316079"/>
    </source>
</evidence>
<dbReference type="Proteomes" id="UP000316079">
    <property type="component" value="Unassembled WGS sequence"/>
</dbReference>
<protein>
    <submittedName>
        <fullName evidence="2">Uncharacterized protein</fullName>
    </submittedName>
</protein>